<keyword evidence="1" id="KW-0812">Transmembrane</keyword>
<comment type="caution">
    <text evidence="2">The sequence shown here is derived from an EMBL/GenBank/DDBJ whole genome shotgun (WGS) entry which is preliminary data.</text>
</comment>
<name>A0A8J2JQK9_9HEXA</name>
<organism evidence="2 3">
    <name type="scientific">Allacma fusca</name>
    <dbReference type="NCBI Taxonomy" id="39272"/>
    <lineage>
        <taxon>Eukaryota</taxon>
        <taxon>Metazoa</taxon>
        <taxon>Ecdysozoa</taxon>
        <taxon>Arthropoda</taxon>
        <taxon>Hexapoda</taxon>
        <taxon>Collembola</taxon>
        <taxon>Symphypleona</taxon>
        <taxon>Sminthuridae</taxon>
        <taxon>Allacma</taxon>
    </lineage>
</organism>
<dbReference type="AlphaFoldDB" id="A0A8J2JQK9"/>
<gene>
    <name evidence="2" type="ORF">AFUS01_LOCUS2707</name>
</gene>
<dbReference type="EMBL" id="CAJVCH010015647">
    <property type="protein sequence ID" value="CAG7679803.1"/>
    <property type="molecule type" value="Genomic_DNA"/>
</dbReference>
<feature type="transmembrane region" description="Helical" evidence="1">
    <location>
        <begin position="120"/>
        <end position="139"/>
    </location>
</feature>
<feature type="transmembrane region" description="Helical" evidence="1">
    <location>
        <begin position="80"/>
        <end position="100"/>
    </location>
</feature>
<keyword evidence="3" id="KW-1185">Reference proteome</keyword>
<evidence type="ECO:0000313" key="3">
    <source>
        <dbReference type="Proteomes" id="UP000708208"/>
    </source>
</evidence>
<dbReference type="Proteomes" id="UP000708208">
    <property type="component" value="Unassembled WGS sequence"/>
</dbReference>
<keyword evidence="1" id="KW-1133">Transmembrane helix</keyword>
<reference evidence="2" key="1">
    <citation type="submission" date="2021-06" db="EMBL/GenBank/DDBJ databases">
        <authorList>
            <person name="Hodson N. C."/>
            <person name="Mongue J. A."/>
            <person name="Jaron S. K."/>
        </authorList>
    </citation>
    <scope>NUCLEOTIDE SEQUENCE</scope>
</reference>
<proteinExistence type="predicted"/>
<keyword evidence="1" id="KW-0472">Membrane</keyword>
<accession>A0A8J2JQK9</accession>
<evidence type="ECO:0000313" key="2">
    <source>
        <dbReference type="EMBL" id="CAG7679803.1"/>
    </source>
</evidence>
<protein>
    <submittedName>
        <fullName evidence="2">Uncharacterized protein</fullName>
    </submittedName>
</protein>
<feature type="transmembrane region" description="Helical" evidence="1">
    <location>
        <begin position="170"/>
        <end position="188"/>
    </location>
</feature>
<feature type="transmembrane region" description="Helical" evidence="1">
    <location>
        <begin position="45"/>
        <end position="68"/>
    </location>
</feature>
<evidence type="ECO:0000256" key="1">
    <source>
        <dbReference type="SAM" id="Phobius"/>
    </source>
</evidence>
<sequence>MHAIDTTGSQNEVFQKFGVIQRIVSLGSRLHSFVLSNPHPELGSYIQILRILYFGGAALLIVPVYICYDQEGKLYRIRKCNLLQQVCCIFVQLVFSFSMVRRIADRVQALLEHKTNMVNYFDMVNESVLNLFIYWHLYVHWFQRSRIENYVNRIQTTLLLRFDKTSMWKVKIFPVICWPLCLYLSFSWTRAIHQVDLTSMKSILATGGRNANQIFWFDVSNTGFAPMFADLDVEEVMMFYKEYKYLMSIANKYCSGYLQYYVSMTVSFNSVHLFETLNTSDTFWKSNMLVYDFETWLIMWIPTTVVIQGKGMKKWLWKDKNYMSINRQNLSLTLHDMIPTTPGKGMEASRNLVVTSAFTGKVLTTMWSYSMMKNYSGTWNYCIEEGIKI</sequence>